<sequence>MNRMTTALHHMAKQLMRAGLAICLVLCLMLTANGSANAAEIQLSGDYVDDTVNVAHSLQDAITLPLDDEGYSAAQEEARDLSYNYIARYRPRSKVNNLPSFTTMQTALNSLAGHYNNFANRPLPEALQNRITKELAKAEQTVLRGS</sequence>
<protein>
    <recommendedName>
        <fullName evidence="1">Photosystem II lipoprotein Psb27</fullName>
    </recommendedName>
    <alternativeName>
        <fullName evidence="1">Photosystem II 11 kDa protein</fullName>
    </alternativeName>
</protein>
<dbReference type="PANTHER" id="PTHR34041:SF1">
    <property type="entry name" value="PHOTOSYSTEM II REPAIR PROTEIN PSB27-H1, CHLOROPLASTIC"/>
    <property type="match status" value="1"/>
</dbReference>
<comment type="function">
    <text evidence="1">Plays a role in the repair and/or biogenesis of the calcium-manganese-oxide cluster on the lumenal face of the thylakoid membrane. Its presence in a photosystem II (PSII) preparation prevents binding of some small extrinsic subunits and thus assembly of calcium-manganese-oxide cluster.</text>
</comment>
<dbReference type="KEGG" id="pmf:P9303_07431"/>
<dbReference type="Pfam" id="PF13326">
    <property type="entry name" value="PSII_Pbs27"/>
    <property type="match status" value="1"/>
</dbReference>
<keyword evidence="1" id="KW-0564">Palmitate</keyword>
<dbReference type="GO" id="GO:0010206">
    <property type="term" value="P:photosystem II repair"/>
    <property type="evidence" value="ECO:0007669"/>
    <property type="project" value="UniProtKB-UniRule"/>
</dbReference>
<organism evidence="3 4">
    <name type="scientific">Prochlorococcus marinus (strain MIT 9303)</name>
    <dbReference type="NCBI Taxonomy" id="59922"/>
    <lineage>
        <taxon>Bacteria</taxon>
        <taxon>Bacillati</taxon>
        <taxon>Cyanobacteriota</taxon>
        <taxon>Cyanophyceae</taxon>
        <taxon>Synechococcales</taxon>
        <taxon>Prochlorococcaceae</taxon>
        <taxon>Prochlorococcus</taxon>
    </lineage>
</organism>
<dbReference type="GO" id="GO:0031977">
    <property type="term" value="C:thylakoid lumen"/>
    <property type="evidence" value="ECO:0007669"/>
    <property type="project" value="UniProtKB-UniRule"/>
</dbReference>
<feature type="signal peptide" evidence="2">
    <location>
        <begin position="1"/>
        <end position="38"/>
    </location>
</feature>
<evidence type="ECO:0000313" key="3">
    <source>
        <dbReference type="EMBL" id="ABM77494.1"/>
    </source>
</evidence>
<dbReference type="EMBL" id="CP000554">
    <property type="protein sequence ID" value="ABM77494.1"/>
    <property type="molecule type" value="Genomic_DNA"/>
</dbReference>
<gene>
    <name evidence="1 3" type="primary">psb27</name>
    <name evidence="3" type="ordered locus">P9303_07431</name>
</gene>
<feature type="chain" id="PRO_5002642983" description="Photosystem II lipoprotein Psb27" evidence="2">
    <location>
        <begin position="39"/>
        <end position="146"/>
    </location>
</feature>
<accession>A2C7N4</accession>
<keyword evidence="1" id="KW-0472">Membrane</keyword>
<dbReference type="InterPro" id="IPR017488">
    <property type="entry name" value="PSII_Psb27_cyano_bac"/>
</dbReference>
<comment type="subcellular location">
    <subcellularLocation>
        <location evidence="1">Cellular thylakoid membrane</location>
        <topology evidence="1">Lipid-anchor</topology>
        <orientation evidence="1">Lumenal side</orientation>
    </subcellularLocation>
    <text evidence="1">Associated with PSII on the lumenal side of the thylakoid membrane.</text>
</comment>
<dbReference type="HAMAP" id="MF_01481">
    <property type="entry name" value="PSII_Psb27"/>
    <property type="match status" value="1"/>
</dbReference>
<reference evidence="3 4" key="1">
    <citation type="journal article" date="2007" name="PLoS Genet.">
        <title>Patterns and implications of gene gain and loss in the evolution of Prochlorococcus.</title>
        <authorList>
            <person name="Kettler G.C."/>
            <person name="Martiny A.C."/>
            <person name="Huang K."/>
            <person name="Zucker J."/>
            <person name="Coleman M.L."/>
            <person name="Rodrigue S."/>
            <person name="Chen F."/>
            <person name="Lapidus A."/>
            <person name="Ferriera S."/>
            <person name="Johnson J."/>
            <person name="Steglich C."/>
            <person name="Church G.M."/>
            <person name="Richardson P."/>
            <person name="Chisholm S.W."/>
        </authorList>
    </citation>
    <scope>NUCLEOTIDE SEQUENCE [LARGE SCALE GENOMIC DNA]</scope>
    <source>
        <strain evidence="3 4">MIT 9303</strain>
    </source>
</reference>
<dbReference type="GO" id="GO:0031676">
    <property type="term" value="C:plasma membrane-derived thylakoid membrane"/>
    <property type="evidence" value="ECO:0007669"/>
    <property type="project" value="UniProtKB-SubCell"/>
</dbReference>
<comment type="similarity">
    <text evidence="1">Belongs to the Psb27 family.</text>
</comment>
<comment type="subunit">
    <text evidence="1">Monomer. Forms a complex with a monomeric, partially assembled PSII. This is probably the complex in which D1 is assembled and/or replaced.</text>
</comment>
<dbReference type="InterPro" id="IPR038450">
    <property type="entry name" value="PSII_Psb27_sf"/>
</dbReference>
<dbReference type="AlphaFoldDB" id="A2C7N4"/>
<dbReference type="NCBIfam" id="TIGR03044">
    <property type="entry name" value="PS_II_psb27"/>
    <property type="match status" value="1"/>
</dbReference>
<evidence type="ECO:0000256" key="2">
    <source>
        <dbReference type="SAM" id="SignalP"/>
    </source>
</evidence>
<dbReference type="GO" id="GO:0010207">
    <property type="term" value="P:photosystem II assembly"/>
    <property type="evidence" value="ECO:0007669"/>
    <property type="project" value="UniProtKB-UniRule"/>
</dbReference>
<keyword evidence="1 2" id="KW-0732">Signal</keyword>
<dbReference type="InterPro" id="IPR025585">
    <property type="entry name" value="PSII_Psb27"/>
</dbReference>
<evidence type="ECO:0000256" key="1">
    <source>
        <dbReference type="HAMAP-Rule" id="MF_01481"/>
    </source>
</evidence>
<dbReference type="Gene3D" id="1.20.58.810">
    <property type="entry name" value="Photosystem II Pbs27"/>
    <property type="match status" value="1"/>
</dbReference>
<keyword evidence="1" id="KW-0449">Lipoprotein</keyword>
<dbReference type="HOGENOM" id="CLU_112237_2_0_3"/>
<keyword evidence="1" id="KW-0793">Thylakoid</keyword>
<evidence type="ECO:0000313" key="4">
    <source>
        <dbReference type="Proteomes" id="UP000002274"/>
    </source>
</evidence>
<name>A2C7N4_PROM3</name>
<dbReference type="PANTHER" id="PTHR34041">
    <property type="entry name" value="PHOTOSYSTEM II REPAIR PROTEIN PSB27-H1, CHLOROPLASTIC"/>
    <property type="match status" value="1"/>
</dbReference>
<dbReference type="STRING" id="59922.P9303_07431"/>
<dbReference type="GO" id="GO:0009523">
    <property type="term" value="C:photosystem II"/>
    <property type="evidence" value="ECO:0007669"/>
    <property type="project" value="InterPro"/>
</dbReference>
<proteinExistence type="inferred from homology"/>
<dbReference type="Proteomes" id="UP000002274">
    <property type="component" value="Chromosome"/>
</dbReference>